<proteinExistence type="predicted"/>
<feature type="region of interest" description="Disordered" evidence="1">
    <location>
        <begin position="171"/>
        <end position="203"/>
    </location>
</feature>
<keyword evidence="3" id="KW-1185">Reference proteome</keyword>
<reference evidence="2 3" key="1">
    <citation type="submission" date="2012-05" db="EMBL/GenBank/DDBJ databases">
        <title>Genome sequence of Nitritalea halalkaliphila LW7.</title>
        <authorList>
            <person name="Jangir P.K."/>
            <person name="Singh A."/>
            <person name="Shivaji S."/>
            <person name="Sharma R."/>
        </authorList>
    </citation>
    <scope>NUCLEOTIDE SEQUENCE [LARGE SCALE GENOMIC DNA]</scope>
    <source>
        <strain evidence="2 3">LW7</strain>
    </source>
</reference>
<evidence type="ECO:0000313" key="2">
    <source>
        <dbReference type="EMBL" id="EIM76445.1"/>
    </source>
</evidence>
<sequence length="203" mass="21934">MLACLLFFGSLPLCLAQSPEQADQIQAIDLKRQRYNKQGMLILGSWAIGNMAWGASQLGSSSGRVRGFHEMNIGWNAVNLAIAGVGYYSASRAVEGGSLLLSLQEQHSIEKVLLVNAALDVGYMVGGLYLIERGQRRDQPRLHGWGSRSYCRVPSCLALTLSSISFTVQTPKPLSAPRKGASGRRTSGPPLGILEDSLGKKFK</sequence>
<evidence type="ECO:0000256" key="1">
    <source>
        <dbReference type="SAM" id="MobiDB-lite"/>
    </source>
</evidence>
<organism evidence="2 3">
    <name type="scientific">Nitritalea halalkaliphila LW7</name>
    <dbReference type="NCBI Taxonomy" id="1189621"/>
    <lineage>
        <taxon>Bacteria</taxon>
        <taxon>Pseudomonadati</taxon>
        <taxon>Bacteroidota</taxon>
        <taxon>Cytophagia</taxon>
        <taxon>Cytophagales</taxon>
        <taxon>Cyclobacteriaceae</taxon>
        <taxon>Nitritalea</taxon>
    </lineage>
</organism>
<name>I5C3P3_9BACT</name>
<evidence type="ECO:0000313" key="3">
    <source>
        <dbReference type="Proteomes" id="UP000005551"/>
    </source>
</evidence>
<dbReference type="Pfam" id="PF22503">
    <property type="entry name" value="DUF6992"/>
    <property type="match status" value="1"/>
</dbReference>
<dbReference type="Proteomes" id="UP000005551">
    <property type="component" value="Unassembled WGS sequence"/>
</dbReference>
<accession>I5C3P3</accession>
<gene>
    <name evidence="2" type="ORF">A3SI_10564</name>
</gene>
<comment type="caution">
    <text evidence="2">The sequence shown here is derived from an EMBL/GenBank/DDBJ whole genome shotgun (WGS) entry which is preliminary data.</text>
</comment>
<dbReference type="OrthoDB" id="1122568at2"/>
<dbReference type="AlphaFoldDB" id="I5C3P3"/>
<dbReference type="EMBL" id="AJYA01000021">
    <property type="protein sequence ID" value="EIM76445.1"/>
    <property type="molecule type" value="Genomic_DNA"/>
</dbReference>
<dbReference type="STRING" id="1189621.A3SI_10564"/>
<dbReference type="RefSeq" id="WP_009055108.1">
    <property type="nucleotide sequence ID" value="NZ_AJYA01000021.1"/>
</dbReference>
<protein>
    <submittedName>
        <fullName evidence="2">Uncharacterized protein</fullName>
    </submittedName>
</protein>
<dbReference type="InterPro" id="IPR054261">
    <property type="entry name" value="DUF6992"/>
</dbReference>